<proteinExistence type="predicted"/>
<evidence type="ECO:0000313" key="2">
    <source>
        <dbReference type="Proteomes" id="UP000198788"/>
    </source>
</evidence>
<accession>A0A1I6T8E7</accession>
<sequence length="110" mass="12528">MFRWFGLIRLRMKTISVIEREYRRRLEVAGGPDSELFNKTTRLAQDFGGNEYDAAAVFMIADAATRLREDADADIRLGDQLQITTARMPLMRRPPVVEEAIERALATAGR</sequence>
<gene>
    <name evidence="1" type="ORF">SAMN05192570_3040</name>
</gene>
<keyword evidence="2" id="KW-1185">Reference proteome</keyword>
<name>A0A1I6T8E7_9CAUL</name>
<evidence type="ECO:0000313" key="1">
    <source>
        <dbReference type="EMBL" id="SFS85217.1"/>
    </source>
</evidence>
<dbReference type="RefSeq" id="WP_092312757.1">
    <property type="nucleotide sequence ID" value="NZ_FOZV01000008.1"/>
</dbReference>
<reference evidence="2" key="1">
    <citation type="submission" date="2016-10" db="EMBL/GenBank/DDBJ databases">
        <authorList>
            <person name="Varghese N."/>
            <person name="Submissions S."/>
        </authorList>
    </citation>
    <scope>NUCLEOTIDE SEQUENCE [LARGE SCALE GENOMIC DNA]</scope>
    <source>
        <strain evidence="2">CGMCC 1.10683</strain>
    </source>
</reference>
<protein>
    <submittedName>
        <fullName evidence="1">Uncharacterized protein</fullName>
    </submittedName>
</protein>
<dbReference type="EMBL" id="FOZV01000008">
    <property type="protein sequence ID" value="SFS85217.1"/>
    <property type="molecule type" value="Genomic_DNA"/>
</dbReference>
<organism evidence="1 2">
    <name type="scientific">Brevundimonas viscosa</name>
    <dbReference type="NCBI Taxonomy" id="871741"/>
    <lineage>
        <taxon>Bacteria</taxon>
        <taxon>Pseudomonadati</taxon>
        <taxon>Pseudomonadota</taxon>
        <taxon>Alphaproteobacteria</taxon>
        <taxon>Caulobacterales</taxon>
        <taxon>Caulobacteraceae</taxon>
        <taxon>Brevundimonas</taxon>
    </lineage>
</organism>
<dbReference type="Proteomes" id="UP000198788">
    <property type="component" value="Unassembled WGS sequence"/>
</dbReference>
<dbReference type="AlphaFoldDB" id="A0A1I6T8E7"/>